<dbReference type="Pfam" id="PF07690">
    <property type="entry name" value="MFS_1"/>
    <property type="match status" value="1"/>
</dbReference>
<feature type="transmembrane region" description="Helical" evidence="7">
    <location>
        <begin position="157"/>
        <end position="178"/>
    </location>
</feature>
<keyword evidence="10" id="KW-1185">Reference proteome</keyword>
<dbReference type="AlphaFoldDB" id="A0A4C1Z1S0"/>
<gene>
    <name evidence="9" type="primary">mfsd8</name>
    <name evidence="9" type="ORF">EVAR_54234_1</name>
</gene>
<comment type="caution">
    <text evidence="9">The sequence shown here is derived from an EMBL/GenBank/DDBJ whole genome shotgun (WGS) entry which is preliminary data.</text>
</comment>
<evidence type="ECO:0000256" key="1">
    <source>
        <dbReference type="ARBA" id="ARBA00004127"/>
    </source>
</evidence>
<comment type="subcellular location">
    <subcellularLocation>
        <location evidence="1">Endomembrane system</location>
        <topology evidence="1">Multi-pass membrane protein</topology>
    </subcellularLocation>
</comment>
<dbReference type="InterPro" id="IPR051068">
    <property type="entry name" value="MFS_Domain-Containing_Protein"/>
</dbReference>
<feature type="transmembrane region" description="Helical" evidence="7">
    <location>
        <begin position="341"/>
        <end position="362"/>
    </location>
</feature>
<feature type="transmembrane region" description="Helical" evidence="7">
    <location>
        <begin position="209"/>
        <end position="228"/>
    </location>
</feature>
<evidence type="ECO:0000313" key="10">
    <source>
        <dbReference type="Proteomes" id="UP000299102"/>
    </source>
</evidence>
<feature type="transmembrane region" description="Helical" evidence="7">
    <location>
        <begin position="282"/>
        <end position="302"/>
    </location>
</feature>
<dbReference type="GO" id="GO:0022857">
    <property type="term" value="F:transmembrane transporter activity"/>
    <property type="evidence" value="ECO:0007669"/>
    <property type="project" value="InterPro"/>
</dbReference>
<dbReference type="GO" id="GO:0005765">
    <property type="term" value="C:lysosomal membrane"/>
    <property type="evidence" value="ECO:0007669"/>
    <property type="project" value="TreeGrafter"/>
</dbReference>
<evidence type="ECO:0000313" key="9">
    <source>
        <dbReference type="EMBL" id="GBP80789.1"/>
    </source>
</evidence>
<dbReference type="STRING" id="151549.A0A4C1Z1S0"/>
<proteinExistence type="predicted"/>
<feature type="region of interest" description="Disordered" evidence="6">
    <location>
        <begin position="520"/>
        <end position="551"/>
    </location>
</feature>
<organism evidence="9 10">
    <name type="scientific">Eumeta variegata</name>
    <name type="common">Bagworm moth</name>
    <name type="synonym">Eumeta japonica</name>
    <dbReference type="NCBI Taxonomy" id="151549"/>
    <lineage>
        <taxon>Eukaryota</taxon>
        <taxon>Metazoa</taxon>
        <taxon>Ecdysozoa</taxon>
        <taxon>Arthropoda</taxon>
        <taxon>Hexapoda</taxon>
        <taxon>Insecta</taxon>
        <taxon>Pterygota</taxon>
        <taxon>Neoptera</taxon>
        <taxon>Endopterygota</taxon>
        <taxon>Lepidoptera</taxon>
        <taxon>Glossata</taxon>
        <taxon>Ditrysia</taxon>
        <taxon>Tineoidea</taxon>
        <taxon>Psychidae</taxon>
        <taxon>Oiketicinae</taxon>
        <taxon>Eumeta</taxon>
    </lineage>
</organism>
<feature type="transmembrane region" description="Helical" evidence="7">
    <location>
        <begin position="54"/>
        <end position="74"/>
    </location>
</feature>
<dbReference type="SUPFAM" id="SSF103473">
    <property type="entry name" value="MFS general substrate transporter"/>
    <property type="match status" value="1"/>
</dbReference>
<dbReference type="InterPro" id="IPR036259">
    <property type="entry name" value="MFS_trans_sf"/>
</dbReference>
<evidence type="ECO:0000256" key="7">
    <source>
        <dbReference type="SAM" id="Phobius"/>
    </source>
</evidence>
<dbReference type="CDD" id="cd17326">
    <property type="entry name" value="MFS_MFSD8"/>
    <property type="match status" value="1"/>
</dbReference>
<dbReference type="InterPro" id="IPR011701">
    <property type="entry name" value="MFS"/>
</dbReference>
<feature type="transmembrane region" description="Helical" evidence="7">
    <location>
        <begin position="80"/>
        <end position="103"/>
    </location>
</feature>
<keyword evidence="3 7" id="KW-0812">Transmembrane</keyword>
<dbReference type="Gene3D" id="1.20.1250.20">
    <property type="entry name" value="MFS general substrate transporter like domains"/>
    <property type="match status" value="1"/>
</dbReference>
<keyword evidence="5 7" id="KW-0472">Membrane</keyword>
<evidence type="ECO:0000259" key="8">
    <source>
        <dbReference type="PROSITE" id="PS50850"/>
    </source>
</evidence>
<feature type="transmembrane region" description="Helical" evidence="7">
    <location>
        <begin position="248"/>
        <end position="270"/>
    </location>
</feature>
<protein>
    <submittedName>
        <fullName evidence="9">Major facilitator superfamily domain-containing protein 8</fullName>
    </submittedName>
</protein>
<evidence type="ECO:0000256" key="4">
    <source>
        <dbReference type="ARBA" id="ARBA00022989"/>
    </source>
</evidence>
<dbReference type="PROSITE" id="PS50850">
    <property type="entry name" value="MFS"/>
    <property type="match status" value="1"/>
</dbReference>
<dbReference type="EMBL" id="BGZK01001481">
    <property type="protein sequence ID" value="GBP80789.1"/>
    <property type="molecule type" value="Genomic_DNA"/>
</dbReference>
<reference evidence="9 10" key="1">
    <citation type="journal article" date="2019" name="Commun. Biol.">
        <title>The bagworm genome reveals a unique fibroin gene that provides high tensile strength.</title>
        <authorList>
            <person name="Kono N."/>
            <person name="Nakamura H."/>
            <person name="Ohtoshi R."/>
            <person name="Tomita M."/>
            <person name="Numata K."/>
            <person name="Arakawa K."/>
        </authorList>
    </citation>
    <scope>NUCLEOTIDE SEQUENCE [LARGE SCALE GENOMIC DNA]</scope>
</reference>
<dbReference type="OrthoDB" id="370281at2759"/>
<feature type="transmembrane region" description="Helical" evidence="7">
    <location>
        <begin position="115"/>
        <end position="137"/>
    </location>
</feature>
<name>A0A4C1Z1S0_EUMVA</name>
<dbReference type="InterPro" id="IPR020846">
    <property type="entry name" value="MFS_dom"/>
</dbReference>
<feature type="transmembrane region" description="Helical" evidence="7">
    <location>
        <begin position="20"/>
        <end position="42"/>
    </location>
</feature>
<feature type="compositionally biased region" description="Basic and acidic residues" evidence="6">
    <location>
        <begin position="539"/>
        <end position="551"/>
    </location>
</feature>
<keyword evidence="4 7" id="KW-1133">Transmembrane helix</keyword>
<dbReference type="PANTHER" id="PTHR23510">
    <property type="entry name" value="INNER MEMBRANE TRANSPORT PROTEIN YAJR"/>
    <property type="match status" value="1"/>
</dbReference>
<evidence type="ECO:0000256" key="3">
    <source>
        <dbReference type="ARBA" id="ARBA00022692"/>
    </source>
</evidence>
<feature type="transmembrane region" description="Helical" evidence="7">
    <location>
        <begin position="374"/>
        <end position="397"/>
    </location>
</feature>
<feature type="transmembrane region" description="Helical" evidence="7">
    <location>
        <begin position="403"/>
        <end position="424"/>
    </location>
</feature>
<evidence type="ECO:0000256" key="5">
    <source>
        <dbReference type="ARBA" id="ARBA00023136"/>
    </source>
</evidence>
<accession>A0A4C1Z1S0</accession>
<dbReference type="Proteomes" id="UP000299102">
    <property type="component" value="Unassembled WGS sequence"/>
</dbReference>
<dbReference type="PANTHER" id="PTHR23510:SF3">
    <property type="entry name" value="MAJOR FACILITATOR SUPERFAMILY DOMAIN-CONTAINING PROTEIN 8"/>
    <property type="match status" value="1"/>
</dbReference>
<keyword evidence="2" id="KW-0813">Transport</keyword>
<dbReference type="GO" id="GO:0012505">
    <property type="term" value="C:endomembrane system"/>
    <property type="evidence" value="ECO:0007669"/>
    <property type="project" value="UniProtKB-SubCell"/>
</dbReference>
<feature type="domain" description="Major facilitator superfamily (MFS) profile" evidence="8">
    <location>
        <begin position="1"/>
        <end position="428"/>
    </location>
</feature>
<evidence type="ECO:0000256" key="6">
    <source>
        <dbReference type="SAM" id="MobiDB-lite"/>
    </source>
</evidence>
<sequence length="571" mass="61840">MIVGGFGLAKGSLDPSAGKLFLGLVVAAHPLGQMLFSPLLGWWANRAGNVRMPLLASLALFVVASALYSLLYLTRPYAKYYMVAARFLVGVSSANVAVARSYLSAATLVAERTRAVAAVSLAQVLGFVVGPALQAAVTPLGTTTAPEPPRAIDMYTAAGWLNAALGVLNFALFLPCCFEERPIALREANTSSVDADGDMSVNSTVKLDYVSAWTLVVAFFVLVFNFVLLETLATSLTMDQFGWSKRQALEYMGMLMSAGALVACCTFVAIGPLSRIFEERALLLWGGFLPTALGSVACIPWGPNAPPLAPETNTTEAVGGCPQSTQPWCAKSLALRLPQFFLGYACVSVGYPLGVTLIQSIFSKVLGPRPQGVWMGVLTGAGCLSRVLGPLFVSAVYAGYGPLATFGVTSATMAVSMLWIRCVYSRLAPEPPRHTAPIAPAEGELRPLKTTVMRCDWAPSPAHPRLSGYRVRVVTPLLRYALLQAYYFRFRDLNLKASGFIELILKDHRSLRNKIDQRKKEFGADPRRPRRRRGLPLSRAREKERQRSADAVDAARCRRYFGAPLHVQVEP</sequence>
<evidence type="ECO:0000256" key="2">
    <source>
        <dbReference type="ARBA" id="ARBA00022448"/>
    </source>
</evidence>